<evidence type="ECO:0000256" key="9">
    <source>
        <dbReference type="ARBA" id="ARBA00022777"/>
    </source>
</evidence>
<dbReference type="PROSITE" id="PS50894">
    <property type="entry name" value="HPT"/>
    <property type="match status" value="1"/>
</dbReference>
<evidence type="ECO:0000256" key="10">
    <source>
        <dbReference type="ARBA" id="ARBA00022840"/>
    </source>
</evidence>
<dbReference type="Gene3D" id="1.10.287.130">
    <property type="match status" value="1"/>
</dbReference>
<keyword evidence="22" id="KW-1185">Reference proteome</keyword>
<evidence type="ECO:0000256" key="11">
    <source>
        <dbReference type="ARBA" id="ARBA00022989"/>
    </source>
</evidence>
<gene>
    <name evidence="21" type="ORF">E0I26_15750</name>
</gene>
<dbReference type="PROSITE" id="PS50109">
    <property type="entry name" value="HIS_KIN"/>
    <property type="match status" value="1"/>
</dbReference>
<dbReference type="GO" id="GO:0005886">
    <property type="term" value="C:plasma membrane"/>
    <property type="evidence" value="ECO:0007669"/>
    <property type="project" value="UniProtKB-SubCell"/>
</dbReference>
<feature type="domain" description="PAS" evidence="18">
    <location>
        <begin position="382"/>
        <end position="452"/>
    </location>
</feature>
<dbReference type="CDD" id="cd00130">
    <property type="entry name" value="PAS"/>
    <property type="match status" value="2"/>
</dbReference>
<comment type="catalytic activity">
    <reaction evidence="1">
        <text>ATP + protein L-histidine = ADP + protein N-phospho-L-histidine.</text>
        <dbReference type="EC" id="2.7.13.3"/>
    </reaction>
</comment>
<dbReference type="Gene3D" id="1.20.120.160">
    <property type="entry name" value="HPT domain"/>
    <property type="match status" value="1"/>
</dbReference>
<dbReference type="InterPro" id="IPR000700">
    <property type="entry name" value="PAS-assoc_C"/>
</dbReference>
<proteinExistence type="predicted"/>
<dbReference type="AlphaFoldDB" id="A0A4R5F2P8"/>
<sequence length="1018" mass="116556">MGFHKLLQKQIKKHLTLEFAENNEFESFFKAINDSYLTFERDRNLMNHAFQESEKEYREVNEDLKSEDKLKAHTIKNLYESLQEDEENYDTFNEEEKNNSLFISKYINEQIRKRKETENRLSRTVELLTTLLANLPAGILMEDENRKLLFTNQSFCDVFSIPMLPETMIGVDCTNSEEQYRNLFKEPEAFSSRINTILAKRKIVTHELLETIDGRFLERDYIPISIGNESEGHLWRYVDVTQSIQNRNLLEQSEKRSRLIMDASLNAIITIDSNGIITFWNSPAETIFGWEKEEVLGKDLSEIIIPDRYVEAHNRGMKHYMKTGDGPVLNRHFEITAINRNGNEFPVEISIIPIKQNGETFFCSFIQDISERKKAEENLKYQEEKYRNIIANMNLGLVEVDNNDIIQFANQSFSDISGFEMEELLGKSTTELFVSQENLDMMESKRELRERGVSDIYQIQVKNKSGELRWWAIGGAPEFDSEGKLIGSIGVHLDITEQKQLEIDLEKEKIKAQEASKAKEAFLANMSHEIRTPLNAIIGFLRELGKQELTELQKKYIENGSIASKHLLAIINNILDISKIEAGEMSLDYEDFVFENAITNVISVLQSKAEQKGLHLTANISKVIHQVLNGDALRLEQILFNLVGNALKFTQKGEIAVNCELINDTDTSQEVSISISDTGIGMDKKFVDTIFNKFSQEDKAITRRYGGTGLGMAITKEFVQLMKGRIDVESEKNKGTTIRINLSFNKGNEKIINKIHVDKESIRIDNISILLVEDNDLNRMVAQNSLQYFNCKVTEAGNGLEALEILRRQDFDVILMDIQMPEMDGIEATKIIRNEFKLTTPIIALTANVFKAEIEKCNEAGMDDYIAKPFDEKVMIETIAKHVRNNTASLAANAKEIAITNKLYNLNSVYDLSRGDLNFIDSMIRVFVKQTTIILEKVALKIANNDFMEVGQLIHEIKPSIEIFGIISIVDDVKALEKMIRETQDKEQMVALFESINIVLKQAVAQIQENELCNKVSR</sequence>
<dbReference type="Pfam" id="PF13188">
    <property type="entry name" value="PAS_8"/>
    <property type="match status" value="1"/>
</dbReference>
<feature type="modified residue" description="Phosphohistidine" evidence="13">
    <location>
        <position position="955"/>
    </location>
</feature>
<dbReference type="SUPFAM" id="SSF52172">
    <property type="entry name" value="CheY-like"/>
    <property type="match status" value="1"/>
</dbReference>
<dbReference type="SMART" id="SM00086">
    <property type="entry name" value="PAC"/>
    <property type="match status" value="2"/>
</dbReference>
<dbReference type="EC" id="2.7.13.3" evidence="3"/>
<keyword evidence="8" id="KW-0812">Transmembrane</keyword>
<dbReference type="GO" id="GO:0000155">
    <property type="term" value="F:phosphorelay sensor kinase activity"/>
    <property type="evidence" value="ECO:0007669"/>
    <property type="project" value="InterPro"/>
</dbReference>
<keyword evidence="11" id="KW-1133">Transmembrane helix</keyword>
<dbReference type="InterPro" id="IPR003594">
    <property type="entry name" value="HATPase_dom"/>
</dbReference>
<dbReference type="Pfam" id="PF00512">
    <property type="entry name" value="HisKA"/>
    <property type="match status" value="1"/>
</dbReference>
<evidence type="ECO:0000256" key="8">
    <source>
        <dbReference type="ARBA" id="ARBA00022692"/>
    </source>
</evidence>
<dbReference type="InterPro" id="IPR036641">
    <property type="entry name" value="HPT_dom_sf"/>
</dbReference>
<dbReference type="Gene3D" id="3.30.450.20">
    <property type="entry name" value="PAS domain"/>
    <property type="match status" value="3"/>
</dbReference>
<dbReference type="InterPro" id="IPR003661">
    <property type="entry name" value="HisK_dim/P_dom"/>
</dbReference>
<feature type="domain" description="HPt" evidence="20">
    <location>
        <begin position="916"/>
        <end position="1010"/>
    </location>
</feature>
<keyword evidence="15" id="KW-0175">Coiled coil</keyword>
<evidence type="ECO:0000256" key="6">
    <source>
        <dbReference type="ARBA" id="ARBA00022553"/>
    </source>
</evidence>
<feature type="domain" description="PAS" evidence="18">
    <location>
        <begin position="253"/>
        <end position="324"/>
    </location>
</feature>
<comment type="caution">
    <text evidence="21">The sequence shown here is derived from an EMBL/GenBank/DDBJ whole genome shotgun (WGS) entry which is preliminary data.</text>
</comment>
<evidence type="ECO:0000313" key="22">
    <source>
        <dbReference type="Proteomes" id="UP000294814"/>
    </source>
</evidence>
<dbReference type="PROSITE" id="PS50113">
    <property type="entry name" value="PAC"/>
    <property type="match status" value="2"/>
</dbReference>
<dbReference type="Pfam" id="PF00072">
    <property type="entry name" value="Response_reg"/>
    <property type="match status" value="1"/>
</dbReference>
<dbReference type="InterPro" id="IPR008207">
    <property type="entry name" value="Sig_transdc_His_kin_Hpt_dom"/>
</dbReference>
<dbReference type="SUPFAM" id="SSF55874">
    <property type="entry name" value="ATPase domain of HSP90 chaperone/DNA topoisomerase II/histidine kinase"/>
    <property type="match status" value="1"/>
</dbReference>
<dbReference type="InterPro" id="IPR035965">
    <property type="entry name" value="PAS-like_dom_sf"/>
</dbReference>
<evidence type="ECO:0000259" key="16">
    <source>
        <dbReference type="PROSITE" id="PS50109"/>
    </source>
</evidence>
<feature type="coiled-coil region" evidence="15">
    <location>
        <begin position="50"/>
        <end position="95"/>
    </location>
</feature>
<dbReference type="CDD" id="cd00082">
    <property type="entry name" value="HisKA"/>
    <property type="match status" value="1"/>
</dbReference>
<feature type="domain" description="Histidine kinase" evidence="16">
    <location>
        <begin position="525"/>
        <end position="746"/>
    </location>
</feature>
<evidence type="ECO:0000256" key="12">
    <source>
        <dbReference type="ARBA" id="ARBA00023136"/>
    </source>
</evidence>
<feature type="domain" description="Response regulatory" evidence="17">
    <location>
        <begin position="768"/>
        <end position="883"/>
    </location>
</feature>
<dbReference type="SUPFAM" id="SSF55785">
    <property type="entry name" value="PYP-like sensor domain (PAS domain)"/>
    <property type="match status" value="3"/>
</dbReference>
<evidence type="ECO:0000256" key="1">
    <source>
        <dbReference type="ARBA" id="ARBA00000085"/>
    </source>
</evidence>
<keyword evidence="5" id="KW-0997">Cell inner membrane</keyword>
<dbReference type="CDD" id="cd17546">
    <property type="entry name" value="REC_hyHK_CKI1_RcsC-like"/>
    <property type="match status" value="1"/>
</dbReference>
<evidence type="ECO:0000256" key="13">
    <source>
        <dbReference type="PROSITE-ProRule" id="PRU00110"/>
    </source>
</evidence>
<dbReference type="Proteomes" id="UP000294814">
    <property type="component" value="Unassembled WGS sequence"/>
</dbReference>
<dbReference type="SMART" id="SM00387">
    <property type="entry name" value="HATPase_c"/>
    <property type="match status" value="1"/>
</dbReference>
<keyword evidence="10" id="KW-0547">Nucleotide-binding</keyword>
<dbReference type="InterPro" id="IPR036097">
    <property type="entry name" value="HisK_dim/P_sf"/>
</dbReference>
<dbReference type="PROSITE" id="PS50112">
    <property type="entry name" value="PAS"/>
    <property type="match status" value="2"/>
</dbReference>
<keyword evidence="6 14" id="KW-0597">Phosphoprotein</keyword>
<dbReference type="InterPro" id="IPR004358">
    <property type="entry name" value="Sig_transdc_His_kin-like_C"/>
</dbReference>
<comment type="subcellular location">
    <subcellularLocation>
        <location evidence="2">Cell inner membrane</location>
        <topology evidence="2">Multi-pass membrane protein</topology>
    </subcellularLocation>
</comment>
<keyword evidence="12" id="KW-0472">Membrane</keyword>
<evidence type="ECO:0000256" key="4">
    <source>
        <dbReference type="ARBA" id="ARBA00022475"/>
    </source>
</evidence>
<dbReference type="InterPro" id="IPR000014">
    <property type="entry name" value="PAS"/>
</dbReference>
<evidence type="ECO:0000256" key="15">
    <source>
        <dbReference type="SAM" id="Coils"/>
    </source>
</evidence>
<dbReference type="SMART" id="SM00388">
    <property type="entry name" value="HisKA"/>
    <property type="match status" value="1"/>
</dbReference>
<protein>
    <recommendedName>
        <fullName evidence="3">histidine kinase</fullName>
        <ecNumber evidence="3">2.7.13.3</ecNumber>
    </recommendedName>
</protein>
<keyword evidence="7" id="KW-0808">Transferase</keyword>
<evidence type="ECO:0000256" key="7">
    <source>
        <dbReference type="ARBA" id="ARBA00022679"/>
    </source>
</evidence>
<dbReference type="Gene3D" id="3.30.565.10">
    <property type="entry name" value="Histidine kinase-like ATPase, C-terminal domain"/>
    <property type="match status" value="1"/>
</dbReference>
<organism evidence="21 22">
    <name type="scientific">Flavobacterium rhamnosiphilum</name>
    <dbReference type="NCBI Taxonomy" id="2541724"/>
    <lineage>
        <taxon>Bacteria</taxon>
        <taxon>Pseudomonadati</taxon>
        <taxon>Bacteroidota</taxon>
        <taxon>Flavobacteriia</taxon>
        <taxon>Flavobacteriales</taxon>
        <taxon>Flavobacteriaceae</taxon>
        <taxon>Flavobacterium</taxon>
    </lineage>
</organism>
<dbReference type="NCBIfam" id="TIGR00229">
    <property type="entry name" value="sensory_box"/>
    <property type="match status" value="2"/>
</dbReference>
<keyword evidence="4" id="KW-1003">Cell membrane</keyword>
<dbReference type="PANTHER" id="PTHR43047:SF64">
    <property type="entry name" value="HISTIDINE KINASE CONTAINING CHEY-HOMOLOGOUS RECEIVER DOMAIN AND PAS DOMAIN-RELATED"/>
    <property type="match status" value="1"/>
</dbReference>
<dbReference type="InterPro" id="IPR001610">
    <property type="entry name" value="PAC"/>
</dbReference>
<keyword evidence="10" id="KW-0067">ATP-binding</keyword>
<dbReference type="InterPro" id="IPR005467">
    <property type="entry name" value="His_kinase_dom"/>
</dbReference>
<dbReference type="SMART" id="SM00448">
    <property type="entry name" value="REC"/>
    <property type="match status" value="1"/>
</dbReference>
<feature type="domain" description="PAC" evidence="19">
    <location>
        <begin position="331"/>
        <end position="381"/>
    </location>
</feature>
<dbReference type="PANTHER" id="PTHR43047">
    <property type="entry name" value="TWO-COMPONENT HISTIDINE PROTEIN KINASE"/>
    <property type="match status" value="1"/>
</dbReference>
<dbReference type="PRINTS" id="PR00344">
    <property type="entry name" value="BCTRLSENSOR"/>
</dbReference>
<evidence type="ECO:0000259" key="20">
    <source>
        <dbReference type="PROSITE" id="PS50894"/>
    </source>
</evidence>
<dbReference type="EMBL" id="SMLG01000016">
    <property type="protein sequence ID" value="TDE41842.1"/>
    <property type="molecule type" value="Genomic_DNA"/>
</dbReference>
<evidence type="ECO:0000256" key="14">
    <source>
        <dbReference type="PROSITE-ProRule" id="PRU00169"/>
    </source>
</evidence>
<reference evidence="21 22" key="1">
    <citation type="submission" date="2019-03" db="EMBL/GenBank/DDBJ databases">
        <title>Novel species of Flavobacterium.</title>
        <authorList>
            <person name="Liu Q."/>
            <person name="Xin Y.-H."/>
        </authorList>
    </citation>
    <scope>NUCLEOTIDE SEQUENCE [LARGE SCALE GENOMIC DNA]</scope>
    <source>
        <strain evidence="21 22">LB3P52</strain>
    </source>
</reference>
<dbReference type="PROSITE" id="PS50110">
    <property type="entry name" value="RESPONSE_REGULATORY"/>
    <property type="match status" value="1"/>
</dbReference>
<dbReference type="Pfam" id="PF13426">
    <property type="entry name" value="PAS_9"/>
    <property type="match status" value="2"/>
</dbReference>
<evidence type="ECO:0000259" key="17">
    <source>
        <dbReference type="PROSITE" id="PS50110"/>
    </source>
</evidence>
<evidence type="ECO:0000256" key="3">
    <source>
        <dbReference type="ARBA" id="ARBA00012438"/>
    </source>
</evidence>
<dbReference type="SUPFAM" id="SSF47226">
    <property type="entry name" value="Histidine-containing phosphotransfer domain, HPT domain"/>
    <property type="match status" value="1"/>
</dbReference>
<dbReference type="CDD" id="cd16922">
    <property type="entry name" value="HATPase_EvgS-ArcB-TorS-like"/>
    <property type="match status" value="1"/>
</dbReference>
<dbReference type="SMART" id="SM00091">
    <property type="entry name" value="PAS"/>
    <property type="match status" value="3"/>
</dbReference>
<feature type="modified residue" description="4-aspartylphosphate" evidence="14">
    <location>
        <position position="817"/>
    </location>
</feature>
<dbReference type="InterPro" id="IPR011006">
    <property type="entry name" value="CheY-like_superfamily"/>
</dbReference>
<evidence type="ECO:0000256" key="5">
    <source>
        <dbReference type="ARBA" id="ARBA00022519"/>
    </source>
</evidence>
<evidence type="ECO:0000256" key="2">
    <source>
        <dbReference type="ARBA" id="ARBA00004429"/>
    </source>
</evidence>
<dbReference type="InterPro" id="IPR001789">
    <property type="entry name" value="Sig_transdc_resp-reg_receiver"/>
</dbReference>
<feature type="domain" description="PAC" evidence="19">
    <location>
        <begin position="455"/>
        <end position="507"/>
    </location>
</feature>
<dbReference type="InterPro" id="IPR036890">
    <property type="entry name" value="HATPase_C_sf"/>
</dbReference>
<name>A0A4R5F2P8_9FLAO</name>
<dbReference type="RefSeq" id="WP_131917398.1">
    <property type="nucleotide sequence ID" value="NZ_SMLG01000016.1"/>
</dbReference>
<dbReference type="SUPFAM" id="SSF47384">
    <property type="entry name" value="Homodimeric domain of signal transducing histidine kinase"/>
    <property type="match status" value="1"/>
</dbReference>
<keyword evidence="9" id="KW-0418">Kinase</keyword>
<evidence type="ECO:0000313" key="21">
    <source>
        <dbReference type="EMBL" id="TDE41842.1"/>
    </source>
</evidence>
<dbReference type="Pfam" id="PF02518">
    <property type="entry name" value="HATPase_c"/>
    <property type="match status" value="1"/>
</dbReference>
<dbReference type="OrthoDB" id="9811889at2"/>
<dbReference type="Gene3D" id="3.40.50.2300">
    <property type="match status" value="1"/>
</dbReference>
<dbReference type="FunFam" id="3.30.565.10:FF:000010">
    <property type="entry name" value="Sensor histidine kinase RcsC"/>
    <property type="match status" value="1"/>
</dbReference>
<accession>A0A4R5F2P8</accession>
<evidence type="ECO:0000259" key="18">
    <source>
        <dbReference type="PROSITE" id="PS50112"/>
    </source>
</evidence>
<evidence type="ECO:0000259" key="19">
    <source>
        <dbReference type="PROSITE" id="PS50113"/>
    </source>
</evidence>